<comment type="caution">
    <text evidence="2">The sequence shown here is derived from an EMBL/GenBank/DDBJ whole genome shotgun (WGS) entry which is preliminary data.</text>
</comment>
<dbReference type="EMBL" id="QSUB01000006">
    <property type="protein sequence ID" value="RGN03402.1"/>
    <property type="molecule type" value="Genomic_DNA"/>
</dbReference>
<dbReference type="Proteomes" id="UP000261222">
    <property type="component" value="Unassembled WGS sequence"/>
</dbReference>
<sequence length="59" mass="6653">MAKKVYLAITILMILALLSGIPHLIDGICARSMTEVNYGIVGFPIFIGIWSFYKYKKTE</sequence>
<feature type="transmembrane region" description="Helical" evidence="1">
    <location>
        <begin position="37"/>
        <end position="53"/>
    </location>
</feature>
<dbReference type="RefSeq" id="WP_097773454.1">
    <property type="nucleotide sequence ID" value="NZ_QSUB01000006.1"/>
</dbReference>
<protein>
    <submittedName>
        <fullName evidence="2">Uncharacterized protein</fullName>
    </submittedName>
</protein>
<accession>A0A3E5A4K4</accession>
<evidence type="ECO:0000313" key="2">
    <source>
        <dbReference type="EMBL" id="RGN03402.1"/>
    </source>
</evidence>
<gene>
    <name evidence="2" type="ORF">DXB81_13345</name>
</gene>
<reference evidence="2 3" key="1">
    <citation type="submission" date="2018-08" db="EMBL/GenBank/DDBJ databases">
        <title>A genome reference for cultivated species of the human gut microbiota.</title>
        <authorList>
            <person name="Zou Y."/>
            <person name="Xue W."/>
            <person name="Luo G."/>
        </authorList>
    </citation>
    <scope>NUCLEOTIDE SEQUENCE [LARGE SCALE GENOMIC DNA]</scope>
    <source>
        <strain evidence="2 3">OM06-11AA</strain>
    </source>
</reference>
<keyword evidence="1" id="KW-0812">Transmembrane</keyword>
<evidence type="ECO:0000313" key="3">
    <source>
        <dbReference type="Proteomes" id="UP000261222"/>
    </source>
</evidence>
<proteinExistence type="predicted"/>
<dbReference type="AlphaFoldDB" id="A0A3E5A4K4"/>
<keyword evidence="1" id="KW-1133">Transmembrane helix</keyword>
<keyword evidence="1" id="KW-0472">Membrane</keyword>
<organism evidence="2 3">
    <name type="scientific">Blautia obeum</name>
    <dbReference type="NCBI Taxonomy" id="40520"/>
    <lineage>
        <taxon>Bacteria</taxon>
        <taxon>Bacillati</taxon>
        <taxon>Bacillota</taxon>
        <taxon>Clostridia</taxon>
        <taxon>Lachnospirales</taxon>
        <taxon>Lachnospiraceae</taxon>
        <taxon>Blautia</taxon>
    </lineage>
</organism>
<name>A0A3E5A4K4_9FIRM</name>
<evidence type="ECO:0000256" key="1">
    <source>
        <dbReference type="SAM" id="Phobius"/>
    </source>
</evidence>